<protein>
    <submittedName>
        <fullName evidence="1">Anp1 protein</fullName>
    </submittedName>
</protein>
<dbReference type="EMBL" id="CP054614">
    <property type="protein sequence ID" value="QKS56005.1"/>
    <property type="molecule type" value="Genomic_DNA"/>
</dbReference>
<gene>
    <name evidence="1" type="ORF">DFQ00_102438</name>
    <name evidence="2" type="ORF">HUB98_06375</name>
</gene>
<evidence type="ECO:0000313" key="4">
    <source>
        <dbReference type="Proteomes" id="UP000509327"/>
    </source>
</evidence>
<reference evidence="1 3" key="1">
    <citation type="submission" date="2018-06" db="EMBL/GenBank/DDBJ databases">
        <title>Genomic Encyclopedia of Type Strains, Phase III (KMG-III): the genomes of soil and plant-associated and newly described type strains.</title>
        <authorList>
            <person name="Whitman W."/>
        </authorList>
    </citation>
    <scope>NUCLEOTIDE SEQUENCE [LARGE SCALE GENOMIC DNA]</scope>
    <source>
        <strain evidence="1 3">CECT 7022</strain>
    </source>
</reference>
<proteinExistence type="predicted"/>
<accession>A0A2V4W8J6</accession>
<evidence type="ECO:0000313" key="3">
    <source>
        <dbReference type="Proteomes" id="UP000247790"/>
    </source>
</evidence>
<organism evidence="1 3">
    <name type="scientific">Paenibacillus barcinonensis</name>
    <dbReference type="NCBI Taxonomy" id="198119"/>
    <lineage>
        <taxon>Bacteria</taxon>
        <taxon>Bacillati</taxon>
        <taxon>Bacillota</taxon>
        <taxon>Bacilli</taxon>
        <taxon>Bacillales</taxon>
        <taxon>Paenibacillaceae</taxon>
        <taxon>Paenibacillus</taxon>
    </lineage>
</organism>
<dbReference type="Proteomes" id="UP000247790">
    <property type="component" value="Unassembled WGS sequence"/>
</dbReference>
<reference evidence="2 4" key="2">
    <citation type="submission" date="2020-06" db="EMBL/GenBank/DDBJ databases">
        <title>Complete genome of Paenibacillus barcinonensis KACC11450.</title>
        <authorList>
            <person name="Kim M."/>
            <person name="Park Y.-J."/>
            <person name="Shin J.-H."/>
        </authorList>
    </citation>
    <scope>NUCLEOTIDE SEQUENCE [LARGE SCALE GENOMIC DNA]</scope>
    <source>
        <strain evidence="2 4">KACC11450</strain>
    </source>
</reference>
<dbReference type="RefSeq" id="WP_110895130.1">
    <property type="nucleotide sequence ID" value="NZ_CP054614.1"/>
</dbReference>
<dbReference type="InterPro" id="IPR029044">
    <property type="entry name" value="Nucleotide-diphossugar_trans"/>
</dbReference>
<name>A0A2V4W8J6_PAEBA</name>
<dbReference type="Gene3D" id="3.90.550.10">
    <property type="entry name" value="Spore Coat Polysaccharide Biosynthesis Protein SpsA, Chain A"/>
    <property type="match status" value="1"/>
</dbReference>
<keyword evidence="4" id="KW-1185">Reference proteome</keyword>
<dbReference type="OrthoDB" id="183314at2"/>
<dbReference type="AlphaFoldDB" id="A0A2V4W8J6"/>
<dbReference type="SUPFAM" id="SSF53448">
    <property type="entry name" value="Nucleotide-diphospho-sugar transferases"/>
    <property type="match status" value="1"/>
</dbReference>
<dbReference type="Proteomes" id="UP000509327">
    <property type="component" value="Chromosome"/>
</dbReference>
<dbReference type="EMBL" id="QJSW01000002">
    <property type="protein sequence ID" value="PYE51643.1"/>
    <property type="molecule type" value="Genomic_DNA"/>
</dbReference>
<evidence type="ECO:0000313" key="2">
    <source>
        <dbReference type="EMBL" id="QKS56005.1"/>
    </source>
</evidence>
<evidence type="ECO:0000313" key="1">
    <source>
        <dbReference type="EMBL" id="PYE51643.1"/>
    </source>
</evidence>
<sequence>MKTITIAAPVRNREWILPQYLLKIFEINYPKSLIDLHFVVNDSLDKTFEFLTEFKKDNKGLYNNIRIDVINNNSPEDEREFSVRNKYIYRSLSNLKNYIMSKVRTDKLIFIDTDILVKPDVITKLLKHGKKIISGLIYNGYLTNKDKPYLYPNIMQLDDNGQYRHITNYHVKTAPALLCSKLQRVDLTGAVILLDKSVYKSIKYGFHPQGEDAYFCKMAQDNGFELFCDLFAYSQHIMSEQQLREFMNEAKNNTLLPRP</sequence>
<dbReference type="Pfam" id="PF03452">
    <property type="entry name" value="Anp1"/>
    <property type="match status" value="1"/>
</dbReference>